<dbReference type="HOGENOM" id="CLU_3359387_0_0_1"/>
<reference evidence="2" key="1">
    <citation type="journal article" date="2002" name="Science">
        <title>The draft genome of Ciona intestinalis: insights into chordate and vertebrate origins.</title>
        <authorList>
            <person name="Dehal P."/>
            <person name="Satou Y."/>
            <person name="Campbell R.K."/>
            <person name="Chapman J."/>
            <person name="Degnan B."/>
            <person name="De Tomaso A."/>
            <person name="Davidson B."/>
            <person name="Di Gregorio A."/>
            <person name="Gelpke M."/>
            <person name="Goodstein D.M."/>
            <person name="Harafuji N."/>
            <person name="Hastings K.E."/>
            <person name="Ho I."/>
            <person name="Hotta K."/>
            <person name="Huang W."/>
            <person name="Kawashima T."/>
            <person name="Lemaire P."/>
            <person name="Martinez D."/>
            <person name="Meinertzhagen I.A."/>
            <person name="Necula S."/>
            <person name="Nonaka M."/>
            <person name="Putnam N."/>
            <person name="Rash S."/>
            <person name="Saiga H."/>
            <person name="Satake M."/>
            <person name="Terry A."/>
            <person name="Yamada L."/>
            <person name="Wang H.G."/>
            <person name="Awazu S."/>
            <person name="Azumi K."/>
            <person name="Boore J."/>
            <person name="Branno M."/>
            <person name="Chin-Bow S."/>
            <person name="DeSantis R."/>
            <person name="Doyle S."/>
            <person name="Francino P."/>
            <person name="Keys D.N."/>
            <person name="Haga S."/>
            <person name="Hayashi H."/>
            <person name="Hino K."/>
            <person name="Imai K.S."/>
            <person name="Inaba K."/>
            <person name="Kano S."/>
            <person name="Kobayashi K."/>
            <person name="Kobayashi M."/>
            <person name="Lee B.I."/>
            <person name="Makabe K.W."/>
            <person name="Manohar C."/>
            <person name="Matassi G."/>
            <person name="Medina M."/>
            <person name="Mochizuki Y."/>
            <person name="Mount S."/>
            <person name="Morishita T."/>
            <person name="Miura S."/>
            <person name="Nakayama A."/>
            <person name="Nishizaka S."/>
            <person name="Nomoto H."/>
            <person name="Ohta F."/>
            <person name="Oishi K."/>
            <person name="Rigoutsos I."/>
            <person name="Sano M."/>
            <person name="Sasaki A."/>
            <person name="Sasakura Y."/>
            <person name="Shoguchi E."/>
            <person name="Shin-i T."/>
            <person name="Spagnuolo A."/>
            <person name="Stainier D."/>
            <person name="Suzuki M.M."/>
            <person name="Tassy O."/>
            <person name="Takatori N."/>
            <person name="Tokuoka M."/>
            <person name="Yagi K."/>
            <person name="Yoshizaki F."/>
            <person name="Wada S."/>
            <person name="Zhang C."/>
            <person name="Hyatt P.D."/>
            <person name="Larimer F."/>
            <person name="Detter C."/>
            <person name="Doggett N."/>
            <person name="Glavina T."/>
            <person name="Hawkins T."/>
            <person name="Richardson P."/>
            <person name="Lucas S."/>
            <person name="Kohara Y."/>
            <person name="Levine M."/>
            <person name="Satoh N."/>
            <person name="Rokhsar D.S."/>
        </authorList>
    </citation>
    <scope>NUCLEOTIDE SEQUENCE [LARGE SCALE GENOMIC DNA]</scope>
</reference>
<organism evidence="1 2">
    <name type="scientific">Ciona intestinalis</name>
    <name type="common">Transparent sea squirt</name>
    <name type="synonym">Ascidia intestinalis</name>
    <dbReference type="NCBI Taxonomy" id="7719"/>
    <lineage>
        <taxon>Eukaryota</taxon>
        <taxon>Metazoa</taxon>
        <taxon>Chordata</taxon>
        <taxon>Tunicata</taxon>
        <taxon>Ascidiacea</taxon>
        <taxon>Phlebobranchia</taxon>
        <taxon>Cionidae</taxon>
        <taxon>Ciona</taxon>
    </lineage>
</organism>
<dbReference type="Proteomes" id="UP000008144">
    <property type="component" value="Unassembled WGS sequence"/>
</dbReference>
<keyword evidence="2" id="KW-1185">Reference proteome</keyword>
<evidence type="ECO:0000313" key="1">
    <source>
        <dbReference type="Ensembl" id="ENSCINP00000031311.1"/>
    </source>
</evidence>
<sequence>MFHDKLYSHSHHHHLPQQLQMFVQAVQTTWINWFMP</sequence>
<reference evidence="1" key="2">
    <citation type="submission" date="2025-08" db="UniProtKB">
        <authorList>
            <consortium name="Ensembl"/>
        </authorList>
    </citation>
    <scope>IDENTIFICATION</scope>
</reference>
<dbReference type="AlphaFoldDB" id="H2XNS8"/>
<name>H2XNS8_CIOIN</name>
<proteinExistence type="predicted"/>
<reference evidence="1" key="3">
    <citation type="submission" date="2025-09" db="UniProtKB">
        <authorList>
            <consortium name="Ensembl"/>
        </authorList>
    </citation>
    <scope>IDENTIFICATION</scope>
</reference>
<evidence type="ECO:0000313" key="2">
    <source>
        <dbReference type="Proteomes" id="UP000008144"/>
    </source>
</evidence>
<accession>H2XNS8</accession>
<protein>
    <submittedName>
        <fullName evidence="1">Uncharacterized protein</fullName>
    </submittedName>
</protein>
<dbReference type="Ensembl" id="ENSCINT00000033564.1">
    <property type="protein sequence ID" value="ENSCINP00000031311.1"/>
    <property type="gene ID" value="ENSCING00000019200.1"/>
</dbReference>
<dbReference type="InParanoid" id="H2XNS8"/>